<dbReference type="GO" id="GO:0016887">
    <property type="term" value="F:ATP hydrolysis activity"/>
    <property type="evidence" value="ECO:0007669"/>
    <property type="project" value="InterPro"/>
</dbReference>
<evidence type="ECO:0000259" key="4">
    <source>
        <dbReference type="PROSITE" id="PS50893"/>
    </source>
</evidence>
<dbReference type="InterPro" id="IPR017871">
    <property type="entry name" value="ABC_transporter-like_CS"/>
</dbReference>
<dbReference type="GO" id="GO:0005524">
    <property type="term" value="F:ATP binding"/>
    <property type="evidence" value="ECO:0007669"/>
    <property type="project" value="UniProtKB-KW"/>
</dbReference>
<keyword evidence="1" id="KW-0813">Transport</keyword>
<dbReference type="AlphaFoldDB" id="A0AAJ1IJZ6"/>
<dbReference type="FunFam" id="3.40.50.300:FF:000133">
    <property type="entry name" value="Spermidine/putrescine import ATP-binding protein PotA"/>
    <property type="match status" value="1"/>
</dbReference>
<gene>
    <name evidence="5" type="ORF">PQJ61_16690</name>
</gene>
<evidence type="ECO:0000313" key="5">
    <source>
        <dbReference type="EMBL" id="MDC7228401.1"/>
    </source>
</evidence>
<reference evidence="5 6" key="1">
    <citation type="submission" date="2022-12" db="EMBL/GenBank/DDBJ databases">
        <title>Metagenome assembled genome from gulf of manar.</title>
        <authorList>
            <person name="Kohli P."/>
            <person name="Pk S."/>
            <person name="Venkata Ramana C."/>
            <person name="Sasikala C."/>
        </authorList>
    </citation>
    <scope>NUCLEOTIDE SEQUENCE [LARGE SCALE GENOMIC DNA]</scope>
    <source>
        <strain evidence="5">JB008</strain>
    </source>
</reference>
<name>A0AAJ1IJZ6_9SPIO</name>
<dbReference type="SUPFAM" id="SSF52540">
    <property type="entry name" value="P-loop containing nucleoside triphosphate hydrolases"/>
    <property type="match status" value="1"/>
</dbReference>
<protein>
    <submittedName>
        <fullName evidence="5">ABC transporter ATP-binding protein</fullName>
    </submittedName>
</protein>
<evidence type="ECO:0000256" key="3">
    <source>
        <dbReference type="ARBA" id="ARBA00022840"/>
    </source>
</evidence>
<dbReference type="InterPro" id="IPR027417">
    <property type="entry name" value="P-loop_NTPase"/>
</dbReference>
<keyword evidence="2" id="KW-0547">Nucleotide-binding</keyword>
<dbReference type="Pfam" id="PF00005">
    <property type="entry name" value="ABC_tran"/>
    <property type="match status" value="1"/>
</dbReference>
<evidence type="ECO:0000256" key="1">
    <source>
        <dbReference type="ARBA" id="ARBA00022448"/>
    </source>
</evidence>
<dbReference type="GO" id="GO:0005886">
    <property type="term" value="C:plasma membrane"/>
    <property type="evidence" value="ECO:0007669"/>
    <property type="project" value="UniProtKB-ARBA"/>
</dbReference>
<organism evidence="5 6">
    <name type="scientific">Candidatus Thalassospirochaeta sargassi</name>
    <dbReference type="NCBI Taxonomy" id="3119039"/>
    <lineage>
        <taxon>Bacteria</taxon>
        <taxon>Pseudomonadati</taxon>
        <taxon>Spirochaetota</taxon>
        <taxon>Spirochaetia</taxon>
        <taxon>Spirochaetales</taxon>
        <taxon>Spirochaetaceae</taxon>
        <taxon>Candidatus Thalassospirochaeta</taxon>
    </lineage>
</organism>
<dbReference type="PANTHER" id="PTHR42781:SF4">
    <property type="entry name" value="SPERMIDINE_PUTRESCINE IMPORT ATP-BINDING PROTEIN POTA"/>
    <property type="match status" value="1"/>
</dbReference>
<comment type="caution">
    <text evidence="5">The sequence shown here is derived from an EMBL/GenBank/DDBJ whole genome shotgun (WGS) entry which is preliminary data.</text>
</comment>
<keyword evidence="3 5" id="KW-0067">ATP-binding</keyword>
<dbReference type="EMBL" id="JAQQAL010000045">
    <property type="protein sequence ID" value="MDC7228401.1"/>
    <property type="molecule type" value="Genomic_DNA"/>
</dbReference>
<sequence>MSVIIEDIIFNYDNFNLSVELEIASGEFLSILGPSGSGKTTLLRLLAGFQNPEKGRILLSGRDITNLPTASRNIGMVFQDYALFPHLDVYHNISYGLKTLNSVNPASKKMSRAGINAKVTELLELVSLSGYAKRSIDELSGGEKQRVALARAIAPEPELLLFDEPLSALDVKLRKSLRREIKKIQQRIGFTAVYVTHDQEEAMSISDRIAVMNGGRITQTGSPEELYNEPADFFTADFIGIMNRLTHPEAVMFRPESCTVVSADSTVADTAGLHIEAIATSAEYSGGQYICEAATTNGESVVFYSSIKFEPGTKLFLQISRSEIKTCC</sequence>
<dbReference type="PROSITE" id="PS50893">
    <property type="entry name" value="ABC_TRANSPORTER_2"/>
    <property type="match status" value="1"/>
</dbReference>
<dbReference type="InterPro" id="IPR050093">
    <property type="entry name" value="ABC_SmlMolc_Importer"/>
</dbReference>
<dbReference type="Gene3D" id="3.40.50.300">
    <property type="entry name" value="P-loop containing nucleotide triphosphate hydrolases"/>
    <property type="match status" value="1"/>
</dbReference>
<dbReference type="GO" id="GO:0032991">
    <property type="term" value="C:protein-containing complex"/>
    <property type="evidence" value="ECO:0007669"/>
    <property type="project" value="UniProtKB-ARBA"/>
</dbReference>
<evidence type="ECO:0000256" key="2">
    <source>
        <dbReference type="ARBA" id="ARBA00022741"/>
    </source>
</evidence>
<dbReference type="InterPro" id="IPR003593">
    <property type="entry name" value="AAA+_ATPase"/>
</dbReference>
<dbReference type="PANTHER" id="PTHR42781">
    <property type="entry name" value="SPERMIDINE/PUTRESCINE IMPORT ATP-BINDING PROTEIN POTA"/>
    <property type="match status" value="1"/>
</dbReference>
<feature type="domain" description="ABC transporter" evidence="4">
    <location>
        <begin position="3"/>
        <end position="239"/>
    </location>
</feature>
<evidence type="ECO:0000313" key="6">
    <source>
        <dbReference type="Proteomes" id="UP001221217"/>
    </source>
</evidence>
<dbReference type="GO" id="GO:0015847">
    <property type="term" value="P:putrescine transport"/>
    <property type="evidence" value="ECO:0007669"/>
    <property type="project" value="UniProtKB-ARBA"/>
</dbReference>
<dbReference type="InterPro" id="IPR003439">
    <property type="entry name" value="ABC_transporter-like_ATP-bd"/>
</dbReference>
<dbReference type="PROSITE" id="PS00211">
    <property type="entry name" value="ABC_TRANSPORTER_1"/>
    <property type="match status" value="1"/>
</dbReference>
<proteinExistence type="predicted"/>
<dbReference type="SMART" id="SM00382">
    <property type="entry name" value="AAA"/>
    <property type="match status" value="1"/>
</dbReference>
<accession>A0AAJ1IJZ6</accession>
<dbReference type="Proteomes" id="UP001221217">
    <property type="component" value="Unassembled WGS sequence"/>
</dbReference>